<evidence type="ECO:0000313" key="1">
    <source>
        <dbReference type="EMBL" id="KAF7392383.1"/>
    </source>
</evidence>
<protein>
    <submittedName>
        <fullName evidence="1">Uncharacterized protein</fullName>
    </submittedName>
</protein>
<evidence type="ECO:0000313" key="2">
    <source>
        <dbReference type="Proteomes" id="UP000600918"/>
    </source>
</evidence>
<reference evidence="1" key="1">
    <citation type="journal article" date="2020" name="G3 (Bethesda)">
        <title>High-Quality Assemblies for Three Invasive Social Wasps from the &lt;i&gt;Vespula&lt;/i&gt; Genus.</title>
        <authorList>
            <person name="Harrop T.W.R."/>
            <person name="Guhlin J."/>
            <person name="McLaughlin G.M."/>
            <person name="Permina E."/>
            <person name="Stockwell P."/>
            <person name="Gilligan J."/>
            <person name="Le Lec M.F."/>
            <person name="Gruber M.A.M."/>
            <person name="Quinn O."/>
            <person name="Lovegrove M."/>
            <person name="Duncan E.J."/>
            <person name="Remnant E.J."/>
            <person name="Van Eeckhoven J."/>
            <person name="Graham B."/>
            <person name="Knapp R.A."/>
            <person name="Langford K.W."/>
            <person name="Kronenberg Z."/>
            <person name="Press M.O."/>
            <person name="Eacker S.M."/>
            <person name="Wilson-Rankin E.E."/>
            <person name="Purcell J."/>
            <person name="Lester P.J."/>
            <person name="Dearden P.K."/>
        </authorList>
    </citation>
    <scope>NUCLEOTIDE SEQUENCE</scope>
    <source>
        <strain evidence="1">Volc-1</strain>
    </source>
</reference>
<accession>A0A834JP12</accession>
<name>A0A834JP12_VESPE</name>
<keyword evidence="2" id="KW-1185">Reference proteome</keyword>
<organism evidence="1 2">
    <name type="scientific">Vespula pensylvanica</name>
    <name type="common">Western yellow jacket</name>
    <name type="synonym">Wasp</name>
    <dbReference type="NCBI Taxonomy" id="30213"/>
    <lineage>
        <taxon>Eukaryota</taxon>
        <taxon>Metazoa</taxon>
        <taxon>Ecdysozoa</taxon>
        <taxon>Arthropoda</taxon>
        <taxon>Hexapoda</taxon>
        <taxon>Insecta</taxon>
        <taxon>Pterygota</taxon>
        <taxon>Neoptera</taxon>
        <taxon>Endopterygota</taxon>
        <taxon>Hymenoptera</taxon>
        <taxon>Apocrita</taxon>
        <taxon>Aculeata</taxon>
        <taxon>Vespoidea</taxon>
        <taxon>Vespidae</taxon>
        <taxon>Vespinae</taxon>
        <taxon>Vespula</taxon>
    </lineage>
</organism>
<dbReference type="Proteomes" id="UP000600918">
    <property type="component" value="Unassembled WGS sequence"/>
</dbReference>
<dbReference type="AlphaFoldDB" id="A0A834JP12"/>
<gene>
    <name evidence="1" type="ORF">H0235_017382</name>
</gene>
<proteinExistence type="predicted"/>
<comment type="caution">
    <text evidence="1">The sequence shown here is derived from an EMBL/GenBank/DDBJ whole genome shotgun (WGS) entry which is preliminary data.</text>
</comment>
<sequence length="222" mass="24982">MTPDRLLEVLKWYRTRSYGAMVRGKGDKRERSIREVRRCACAAEIGRSVASVPREKILLDVAIADEPTHTVRQRQTGQRRGQDSTVSLGIRTVNPGFYSPGIERRDVCISPLLRSTAERFEPEEEGGGGTGALRTRPLLFSVRHPPFGILSEISMTFSSRVSLNKILVKLLYNSTDDISIDFAERHDTIRENEISSLLTLSNRGIESGLHHFHPNNIHTGFK</sequence>
<dbReference type="EMBL" id="JACSDY010000022">
    <property type="protein sequence ID" value="KAF7392383.1"/>
    <property type="molecule type" value="Genomic_DNA"/>
</dbReference>